<sequence>MNKLLQGYSNTADKNQPCSQILLCYCRLASSLIQRLGGICSFSRAWLVLFDDSSQYHAAFRSTHRCAQSYQVPCCFSLDASLRSILPSAMLFFARPLYVHFSMVRRVRCDADPLLFQQHPGISLSVSSSISVTPFCVLLNLLPLFRRFAQRLSIFIIMSVKHKSHGDGPSVVWAATKISLSSSVTLILNQHKSLMTCTLTDEELVLLALADSADKSLKVTHIGEFIITRVRYYTTQSAKYFFAAMSGHSAGYSVLSLAARTREYDPFYSSDPKHFADLASRYLCSYGIPVHVELNEHNQKVYRMTSGAAYAFIQECFGKYETLKKFKSAQTEPSALTDPASCPLMELPVELRLKIYRLVLKATGFRLHVGRGTFLAYEEKVPVWASTSQNIFTMPRISKMLALLSVSKQIHSEAMPEFYRENHFEFLDMSCLKSFLTNIGTERRKFIRNITVRYLGISTAAAGAKLLTQSDTLQKLTLIISVSQDPAGHYTIDSSRRKFPSLAQIPGFTALKRLRGIKQLAFNPELEHNVVDAFLRPFITQPKVVKAKKTKNSNKRKLKELGTNDSDHDARQPSSKKTKA</sequence>
<dbReference type="Pfam" id="PF24864">
    <property type="entry name" value="DUF7730"/>
    <property type="match status" value="1"/>
</dbReference>
<evidence type="ECO:0000313" key="3">
    <source>
        <dbReference type="EMBL" id="THW74964.1"/>
    </source>
</evidence>
<evidence type="ECO:0000259" key="2">
    <source>
        <dbReference type="Pfam" id="PF24864"/>
    </source>
</evidence>
<dbReference type="Proteomes" id="UP000308802">
    <property type="component" value="Unassembled WGS sequence"/>
</dbReference>
<dbReference type="AlphaFoldDB" id="A0A4S9A781"/>
<comment type="caution">
    <text evidence="3">The sequence shown here is derived from an EMBL/GenBank/DDBJ whole genome shotgun (WGS) entry which is preliminary data.</text>
</comment>
<feature type="region of interest" description="Disordered" evidence="1">
    <location>
        <begin position="546"/>
        <end position="580"/>
    </location>
</feature>
<reference evidence="3 4" key="1">
    <citation type="submission" date="2018-10" db="EMBL/GenBank/DDBJ databases">
        <title>Fifty Aureobasidium pullulans genomes reveal a recombining polyextremotolerant generalist.</title>
        <authorList>
            <person name="Gostincar C."/>
            <person name="Turk M."/>
            <person name="Zajc J."/>
            <person name="Gunde-Cimerman N."/>
        </authorList>
    </citation>
    <scope>NUCLEOTIDE SEQUENCE [LARGE SCALE GENOMIC DNA]</scope>
    <source>
        <strain evidence="3 4">EXF-10659</strain>
    </source>
</reference>
<dbReference type="PANTHER" id="PTHR42085">
    <property type="entry name" value="F-BOX DOMAIN-CONTAINING PROTEIN"/>
    <property type="match status" value="1"/>
</dbReference>
<evidence type="ECO:0000256" key="1">
    <source>
        <dbReference type="SAM" id="MobiDB-lite"/>
    </source>
</evidence>
<dbReference type="PANTHER" id="PTHR42085:SF2">
    <property type="entry name" value="F-BOX DOMAIN-CONTAINING PROTEIN"/>
    <property type="match status" value="1"/>
</dbReference>
<feature type="domain" description="DUF7730" evidence="2">
    <location>
        <begin position="342"/>
        <end position="454"/>
    </location>
</feature>
<feature type="compositionally biased region" description="Basic residues" evidence="1">
    <location>
        <begin position="546"/>
        <end position="558"/>
    </location>
</feature>
<dbReference type="InterPro" id="IPR056632">
    <property type="entry name" value="DUF7730"/>
</dbReference>
<dbReference type="EMBL" id="QZAO01000111">
    <property type="protein sequence ID" value="THW74964.1"/>
    <property type="molecule type" value="Genomic_DNA"/>
</dbReference>
<protein>
    <recommendedName>
        <fullName evidence="2">DUF7730 domain-containing protein</fullName>
    </recommendedName>
</protein>
<feature type="compositionally biased region" description="Basic and acidic residues" evidence="1">
    <location>
        <begin position="559"/>
        <end position="571"/>
    </location>
</feature>
<dbReference type="InterPro" id="IPR038883">
    <property type="entry name" value="AN11006-like"/>
</dbReference>
<gene>
    <name evidence="3" type="ORF">D6D19_04413</name>
</gene>
<organism evidence="3 4">
    <name type="scientific">Aureobasidium pullulans</name>
    <name type="common">Black yeast</name>
    <name type="synonym">Pullularia pullulans</name>
    <dbReference type="NCBI Taxonomy" id="5580"/>
    <lineage>
        <taxon>Eukaryota</taxon>
        <taxon>Fungi</taxon>
        <taxon>Dikarya</taxon>
        <taxon>Ascomycota</taxon>
        <taxon>Pezizomycotina</taxon>
        <taxon>Dothideomycetes</taxon>
        <taxon>Dothideomycetidae</taxon>
        <taxon>Dothideales</taxon>
        <taxon>Saccotheciaceae</taxon>
        <taxon>Aureobasidium</taxon>
    </lineage>
</organism>
<name>A0A4S9A781_AURPU</name>
<proteinExistence type="predicted"/>
<evidence type="ECO:0000313" key="4">
    <source>
        <dbReference type="Proteomes" id="UP000308802"/>
    </source>
</evidence>
<accession>A0A4S9A781</accession>